<evidence type="ECO:0000313" key="3">
    <source>
        <dbReference type="Proteomes" id="UP000835052"/>
    </source>
</evidence>
<dbReference type="Proteomes" id="UP000835052">
    <property type="component" value="Unassembled WGS sequence"/>
</dbReference>
<keyword evidence="1" id="KW-0732">Signal</keyword>
<sequence length="188" mass="20867">MPCLEVFGLLYVFLGTNSGGSVRYESVVWRHAFDAEAAFSDVRSCCDHVVVSQDSFGADTCVRHLCFGSIHIMEAMRPEQEEIRYGLRNMFKGQEVLKGGLTPRKGDQKNLLAKNSDSCGLETRTPLSPRTSASVISITLAVLGAECSSGVFASGKEDDVVEVNNRRYVHAKMMLIFWSQPLLVHFWV</sequence>
<feature type="signal peptide" evidence="1">
    <location>
        <begin position="1"/>
        <end position="19"/>
    </location>
</feature>
<gene>
    <name evidence="2" type="ORF">CAUJ_LOCUS12402</name>
</gene>
<feature type="chain" id="PRO_5035804416" evidence="1">
    <location>
        <begin position="20"/>
        <end position="188"/>
    </location>
</feature>
<reference evidence="2" key="1">
    <citation type="submission" date="2020-10" db="EMBL/GenBank/DDBJ databases">
        <authorList>
            <person name="Kikuchi T."/>
        </authorList>
    </citation>
    <scope>NUCLEOTIDE SEQUENCE</scope>
    <source>
        <strain evidence="2">NKZ352</strain>
    </source>
</reference>
<keyword evidence="3" id="KW-1185">Reference proteome</keyword>
<evidence type="ECO:0000313" key="2">
    <source>
        <dbReference type="EMBL" id="CAD6196488.1"/>
    </source>
</evidence>
<dbReference type="EMBL" id="CAJGYM010000073">
    <property type="protein sequence ID" value="CAD6196488.1"/>
    <property type="molecule type" value="Genomic_DNA"/>
</dbReference>
<organism evidence="2 3">
    <name type="scientific">Caenorhabditis auriculariae</name>
    <dbReference type="NCBI Taxonomy" id="2777116"/>
    <lineage>
        <taxon>Eukaryota</taxon>
        <taxon>Metazoa</taxon>
        <taxon>Ecdysozoa</taxon>
        <taxon>Nematoda</taxon>
        <taxon>Chromadorea</taxon>
        <taxon>Rhabditida</taxon>
        <taxon>Rhabditina</taxon>
        <taxon>Rhabditomorpha</taxon>
        <taxon>Rhabditoidea</taxon>
        <taxon>Rhabditidae</taxon>
        <taxon>Peloderinae</taxon>
        <taxon>Caenorhabditis</taxon>
    </lineage>
</organism>
<dbReference type="AlphaFoldDB" id="A0A8S1HIX3"/>
<protein>
    <submittedName>
        <fullName evidence="2">Uncharacterized protein</fullName>
    </submittedName>
</protein>
<accession>A0A8S1HIX3</accession>
<proteinExistence type="predicted"/>
<evidence type="ECO:0000256" key="1">
    <source>
        <dbReference type="SAM" id="SignalP"/>
    </source>
</evidence>
<name>A0A8S1HIX3_9PELO</name>
<comment type="caution">
    <text evidence="2">The sequence shown here is derived from an EMBL/GenBank/DDBJ whole genome shotgun (WGS) entry which is preliminary data.</text>
</comment>